<gene>
    <name evidence="10" type="ORF">BLEM_0056</name>
</gene>
<dbReference type="SMART" id="SM00862">
    <property type="entry name" value="Trans_reg_C"/>
    <property type="match status" value="1"/>
</dbReference>
<reference evidence="10 11" key="1">
    <citation type="journal article" date="2017" name="BMC Genomics">
        <title>Comparative genomic and phylogenomic analyses of the Bifidobacteriaceae family.</title>
        <authorList>
            <person name="Lugli G.A."/>
            <person name="Milani C."/>
            <person name="Turroni F."/>
            <person name="Duranti S."/>
            <person name="Mancabelli L."/>
            <person name="Mangifesta M."/>
            <person name="Ferrario C."/>
            <person name="Modesto M."/>
            <person name="Mattarelli P."/>
            <person name="Jiri K."/>
            <person name="van Sinderen D."/>
            <person name="Ventura M."/>
        </authorList>
    </citation>
    <scope>NUCLEOTIDE SEQUENCE [LARGE SCALE GENOMIC DNA]</scope>
    <source>
        <strain evidence="10 11">DSM 28807</strain>
    </source>
</reference>
<dbReference type="Proteomes" id="UP000216352">
    <property type="component" value="Unassembled WGS sequence"/>
</dbReference>
<keyword evidence="3" id="KW-0805">Transcription regulation</keyword>
<dbReference type="GO" id="GO:0032993">
    <property type="term" value="C:protein-DNA complex"/>
    <property type="evidence" value="ECO:0007669"/>
    <property type="project" value="TreeGrafter"/>
</dbReference>
<comment type="caution">
    <text evidence="10">The sequence shown here is derived from an EMBL/GenBank/DDBJ whole genome shotgun (WGS) entry which is preliminary data.</text>
</comment>
<protein>
    <submittedName>
        <fullName evidence="10">Two-component response regulator</fullName>
    </submittedName>
</protein>
<feature type="DNA-binding region" description="OmpR/PhoB-type" evidence="7">
    <location>
        <begin position="144"/>
        <end position="237"/>
    </location>
</feature>
<dbReference type="PANTHER" id="PTHR48111:SF1">
    <property type="entry name" value="TWO-COMPONENT RESPONSE REGULATOR ORR33"/>
    <property type="match status" value="1"/>
</dbReference>
<feature type="domain" description="OmpR/PhoB-type" evidence="9">
    <location>
        <begin position="144"/>
        <end position="237"/>
    </location>
</feature>
<dbReference type="AlphaFoldDB" id="A0A261FWN5"/>
<dbReference type="InterPro" id="IPR036388">
    <property type="entry name" value="WH-like_DNA-bd_sf"/>
</dbReference>
<evidence type="ECO:0000256" key="6">
    <source>
        <dbReference type="PROSITE-ProRule" id="PRU00169"/>
    </source>
</evidence>
<dbReference type="GO" id="GO:0000976">
    <property type="term" value="F:transcription cis-regulatory region binding"/>
    <property type="evidence" value="ECO:0007669"/>
    <property type="project" value="TreeGrafter"/>
</dbReference>
<dbReference type="PROSITE" id="PS50110">
    <property type="entry name" value="RESPONSE_REGULATORY"/>
    <property type="match status" value="1"/>
</dbReference>
<dbReference type="InterPro" id="IPR001789">
    <property type="entry name" value="Sig_transdc_resp-reg_receiver"/>
</dbReference>
<dbReference type="SMART" id="SM00448">
    <property type="entry name" value="REC"/>
    <property type="match status" value="1"/>
</dbReference>
<sequence>MTNETEIPTSALALSDPSRLLLPAVLLVEDDERLGAMTQEMLSEDFQVSWARTGAEARALLSGAHYDALVVDRRLPDVDGLRIVRDLRAAGMTTPALMLTALAEVDDIVAGLDGGANDYLTKPFHFAELQARLHAMLRGFAARTATIAIGDWMLDTVSSRIEDPDGHGLTLTRAQAALLATLAASPAHVFSREELLREVFDDASEPNTVDVYVSYIRGKTTRSIIETVRGRGYRIGSPEAD</sequence>
<keyword evidence="2" id="KW-0902">Two-component regulatory system</keyword>
<dbReference type="Gene3D" id="1.10.10.10">
    <property type="entry name" value="Winged helix-like DNA-binding domain superfamily/Winged helix DNA-binding domain"/>
    <property type="match status" value="1"/>
</dbReference>
<dbReference type="InterPro" id="IPR039420">
    <property type="entry name" value="WalR-like"/>
</dbReference>
<dbReference type="RefSeq" id="WP_072725436.1">
    <property type="nucleotide sequence ID" value="NZ_BDIS01000015.1"/>
</dbReference>
<evidence type="ECO:0000259" key="9">
    <source>
        <dbReference type="PROSITE" id="PS51755"/>
    </source>
</evidence>
<dbReference type="GO" id="GO:0000156">
    <property type="term" value="F:phosphorelay response regulator activity"/>
    <property type="evidence" value="ECO:0007669"/>
    <property type="project" value="TreeGrafter"/>
</dbReference>
<evidence type="ECO:0000259" key="8">
    <source>
        <dbReference type="PROSITE" id="PS50110"/>
    </source>
</evidence>
<evidence type="ECO:0000256" key="7">
    <source>
        <dbReference type="PROSITE-ProRule" id="PRU01091"/>
    </source>
</evidence>
<evidence type="ECO:0000313" key="10">
    <source>
        <dbReference type="EMBL" id="OZG63353.1"/>
    </source>
</evidence>
<keyword evidence="5" id="KW-0804">Transcription</keyword>
<evidence type="ECO:0000256" key="5">
    <source>
        <dbReference type="ARBA" id="ARBA00023163"/>
    </source>
</evidence>
<dbReference type="EMBL" id="MWWX01000001">
    <property type="protein sequence ID" value="OZG63353.1"/>
    <property type="molecule type" value="Genomic_DNA"/>
</dbReference>
<keyword evidence="4 7" id="KW-0238">DNA-binding</keyword>
<organism evidence="10 11">
    <name type="scientific">Bifidobacterium lemurum</name>
    <dbReference type="NCBI Taxonomy" id="1603886"/>
    <lineage>
        <taxon>Bacteria</taxon>
        <taxon>Bacillati</taxon>
        <taxon>Actinomycetota</taxon>
        <taxon>Actinomycetes</taxon>
        <taxon>Bifidobacteriales</taxon>
        <taxon>Bifidobacteriaceae</taxon>
        <taxon>Bifidobacterium</taxon>
    </lineage>
</organism>
<name>A0A261FWN5_9BIFI</name>
<dbReference type="SUPFAM" id="SSF52172">
    <property type="entry name" value="CheY-like"/>
    <property type="match status" value="1"/>
</dbReference>
<dbReference type="PANTHER" id="PTHR48111">
    <property type="entry name" value="REGULATOR OF RPOS"/>
    <property type="match status" value="1"/>
</dbReference>
<dbReference type="GO" id="GO:0006355">
    <property type="term" value="P:regulation of DNA-templated transcription"/>
    <property type="evidence" value="ECO:0007669"/>
    <property type="project" value="InterPro"/>
</dbReference>
<keyword evidence="1 6" id="KW-0597">Phosphoprotein</keyword>
<keyword evidence="11" id="KW-1185">Reference proteome</keyword>
<feature type="domain" description="Response regulatory" evidence="8">
    <location>
        <begin position="24"/>
        <end position="137"/>
    </location>
</feature>
<evidence type="ECO:0000256" key="3">
    <source>
        <dbReference type="ARBA" id="ARBA00023015"/>
    </source>
</evidence>
<dbReference type="CDD" id="cd00383">
    <property type="entry name" value="trans_reg_C"/>
    <property type="match status" value="1"/>
</dbReference>
<dbReference type="Pfam" id="PF00486">
    <property type="entry name" value="Trans_reg_C"/>
    <property type="match status" value="1"/>
</dbReference>
<feature type="modified residue" description="4-aspartylphosphate" evidence="6">
    <location>
        <position position="72"/>
    </location>
</feature>
<dbReference type="OrthoDB" id="3197131at2"/>
<dbReference type="InterPro" id="IPR001867">
    <property type="entry name" value="OmpR/PhoB-type_DNA-bd"/>
</dbReference>
<dbReference type="GO" id="GO:0005829">
    <property type="term" value="C:cytosol"/>
    <property type="evidence" value="ECO:0007669"/>
    <property type="project" value="TreeGrafter"/>
</dbReference>
<accession>A0A261FWN5</accession>
<dbReference type="Gene3D" id="3.40.50.2300">
    <property type="match status" value="1"/>
</dbReference>
<dbReference type="STRING" id="1603886.GCA_001895165_01155"/>
<evidence type="ECO:0000313" key="11">
    <source>
        <dbReference type="Proteomes" id="UP000216352"/>
    </source>
</evidence>
<dbReference type="PROSITE" id="PS51755">
    <property type="entry name" value="OMPR_PHOB"/>
    <property type="match status" value="1"/>
</dbReference>
<dbReference type="Pfam" id="PF00072">
    <property type="entry name" value="Response_reg"/>
    <property type="match status" value="1"/>
</dbReference>
<evidence type="ECO:0000256" key="1">
    <source>
        <dbReference type="ARBA" id="ARBA00022553"/>
    </source>
</evidence>
<evidence type="ECO:0000256" key="4">
    <source>
        <dbReference type="ARBA" id="ARBA00023125"/>
    </source>
</evidence>
<evidence type="ECO:0000256" key="2">
    <source>
        <dbReference type="ARBA" id="ARBA00023012"/>
    </source>
</evidence>
<proteinExistence type="predicted"/>
<dbReference type="InterPro" id="IPR011006">
    <property type="entry name" value="CheY-like_superfamily"/>
</dbReference>